<feature type="transmembrane region" description="Helical" evidence="1">
    <location>
        <begin position="272"/>
        <end position="295"/>
    </location>
</feature>
<keyword evidence="1" id="KW-1133">Transmembrane helix</keyword>
<feature type="transmembrane region" description="Helical" evidence="1">
    <location>
        <begin position="213"/>
        <end position="232"/>
    </location>
</feature>
<feature type="transmembrane region" description="Helical" evidence="1">
    <location>
        <begin position="182"/>
        <end position="201"/>
    </location>
</feature>
<evidence type="ECO:0000313" key="2">
    <source>
        <dbReference type="EMBL" id="PJJ76083.1"/>
    </source>
</evidence>
<dbReference type="Pfam" id="PF12412">
    <property type="entry name" value="DUF3667"/>
    <property type="match status" value="1"/>
</dbReference>
<dbReference type="Proteomes" id="UP000230000">
    <property type="component" value="Unassembled WGS sequence"/>
</dbReference>
<keyword evidence="1" id="KW-0812">Transmembrane</keyword>
<organism evidence="2 3">
    <name type="scientific">Thermoflavifilum aggregans</name>
    <dbReference type="NCBI Taxonomy" id="454188"/>
    <lineage>
        <taxon>Bacteria</taxon>
        <taxon>Pseudomonadati</taxon>
        <taxon>Bacteroidota</taxon>
        <taxon>Chitinophagia</taxon>
        <taxon>Chitinophagales</taxon>
        <taxon>Chitinophagaceae</taxon>
        <taxon>Thermoflavifilum</taxon>
    </lineage>
</organism>
<proteinExistence type="predicted"/>
<evidence type="ECO:0000256" key="1">
    <source>
        <dbReference type="SAM" id="Phobius"/>
    </source>
</evidence>
<dbReference type="AlphaFoldDB" id="A0A2M9CW05"/>
<reference evidence="2 3" key="1">
    <citation type="submission" date="2017-11" db="EMBL/GenBank/DDBJ databases">
        <title>Genomic Encyclopedia of Archaeal and Bacterial Type Strains, Phase II (KMG-II): From Individual Species to Whole Genera.</title>
        <authorList>
            <person name="Goeker M."/>
        </authorList>
    </citation>
    <scope>NUCLEOTIDE SEQUENCE [LARGE SCALE GENOMIC DNA]</scope>
    <source>
        <strain evidence="2 3">DSM 27268</strain>
    </source>
</reference>
<dbReference type="OrthoDB" id="675873at2"/>
<accession>A0A2M9CW05</accession>
<dbReference type="RefSeq" id="WP_100314609.1">
    <property type="nucleotide sequence ID" value="NZ_PGFG01000001.1"/>
</dbReference>
<feature type="transmembrane region" description="Helical" evidence="1">
    <location>
        <begin position="87"/>
        <end position="106"/>
    </location>
</feature>
<dbReference type="InterPro" id="IPR022134">
    <property type="entry name" value="DUF3667"/>
</dbReference>
<protein>
    <submittedName>
        <fullName evidence="2">Uncharacterized protein DUF3667</fullName>
    </submittedName>
</protein>
<comment type="caution">
    <text evidence="2">The sequence shown here is derived from an EMBL/GenBank/DDBJ whole genome shotgun (WGS) entry which is preliminary data.</text>
</comment>
<name>A0A2M9CW05_9BACT</name>
<feature type="transmembrane region" description="Helical" evidence="1">
    <location>
        <begin position="238"/>
        <end position="260"/>
    </location>
</feature>
<dbReference type="EMBL" id="PGFG01000001">
    <property type="protein sequence ID" value="PJJ76083.1"/>
    <property type="molecule type" value="Genomic_DNA"/>
</dbReference>
<evidence type="ECO:0000313" key="3">
    <source>
        <dbReference type="Proteomes" id="UP000230000"/>
    </source>
</evidence>
<keyword evidence="1" id="KW-0472">Membrane</keyword>
<gene>
    <name evidence="2" type="ORF">BXY57_1684</name>
</gene>
<sequence>MQHLLRKEKTCLNCGHAVEERFCPHCGQENVEPRERFSELAGHFIADLLHFDTQFFSTIRYLLFKPGYLTLEYIRGRRKAYLHPIRMYLFISVVYFFLASVIPMRYSHIIIEMNKNPQMANQVKTLLPYATIRQYDSIQESLPSKNRDPRMIQLITHRLLALQMQYGNHAAEVLRERILHHIPQVMFFLLPLFALLLELHFSRKKYYFSDHIIFSLHFHIFYFLLSLVALLLKSLLNADLFMLMSLLLWIYLVLALRSVYQNSWFKNILKSISIGFLYSIIIGLVMAGLFAWTLAIG</sequence>
<keyword evidence="3" id="KW-1185">Reference proteome</keyword>